<dbReference type="PANTHER" id="PTHR33992:SF1">
    <property type="entry name" value="RIBONUCLEASE P PROTEIN COMPONENT"/>
    <property type="match status" value="1"/>
</dbReference>
<dbReference type="EC" id="3.1.26.5" evidence="7 8"/>
<protein>
    <recommendedName>
        <fullName evidence="7 8">Ribonuclease P protein component</fullName>
        <shortName evidence="7">RNase P protein</shortName>
        <shortName evidence="7">RNaseP protein</shortName>
        <ecNumber evidence="7 8">3.1.26.5</ecNumber>
    </recommendedName>
    <alternativeName>
        <fullName evidence="7">Protein C5</fullName>
    </alternativeName>
</protein>
<evidence type="ECO:0000256" key="4">
    <source>
        <dbReference type="ARBA" id="ARBA00022759"/>
    </source>
</evidence>
<dbReference type="InterPro" id="IPR000100">
    <property type="entry name" value="RNase_P"/>
</dbReference>
<evidence type="ECO:0000256" key="2">
    <source>
        <dbReference type="ARBA" id="ARBA00022694"/>
    </source>
</evidence>
<dbReference type="PROSITE" id="PS00648">
    <property type="entry name" value="RIBONUCLEASE_P"/>
    <property type="match status" value="1"/>
</dbReference>
<comment type="subunit">
    <text evidence="7">Consists of a catalytic RNA component (M1 or rnpB) and a protein subunit.</text>
</comment>
<sequence length="128" mass="13758">MLGAAHRLARGEDFTTAIRRGTRCGNRRLVVHYHAGGRGDDSPALVGVVVPKKQVPLATRRNRVKRRVRALMAQRIGSLEPGARVVVRGLAGADGADSSTLGRDLDRLLSRCRERQTEGAGNEPAGRG</sequence>
<evidence type="ECO:0000256" key="6">
    <source>
        <dbReference type="ARBA" id="ARBA00022884"/>
    </source>
</evidence>
<evidence type="ECO:0000313" key="9">
    <source>
        <dbReference type="EMBL" id="OLL13795.1"/>
    </source>
</evidence>
<evidence type="ECO:0000256" key="7">
    <source>
        <dbReference type="HAMAP-Rule" id="MF_00227"/>
    </source>
</evidence>
<dbReference type="InterPro" id="IPR020568">
    <property type="entry name" value="Ribosomal_Su5_D2-typ_SF"/>
</dbReference>
<dbReference type="GO" id="GO:0004526">
    <property type="term" value="F:ribonuclease P activity"/>
    <property type="evidence" value="ECO:0007669"/>
    <property type="project" value="UniProtKB-UniRule"/>
</dbReference>
<dbReference type="Pfam" id="PF00825">
    <property type="entry name" value="Ribonuclease_P"/>
    <property type="match status" value="1"/>
</dbReference>
<comment type="caution">
    <text evidence="9">The sequence shown here is derived from an EMBL/GenBank/DDBJ whole genome shotgun (WGS) entry which is preliminary data.</text>
</comment>
<dbReference type="Proteomes" id="UP000186855">
    <property type="component" value="Unassembled WGS sequence"/>
</dbReference>
<dbReference type="GO" id="GO:0042781">
    <property type="term" value="F:3'-tRNA processing endoribonuclease activity"/>
    <property type="evidence" value="ECO:0007669"/>
    <property type="project" value="TreeGrafter"/>
</dbReference>
<dbReference type="EMBL" id="MSKI01000021">
    <property type="protein sequence ID" value="OLO56152.1"/>
    <property type="molecule type" value="Genomic_DNA"/>
</dbReference>
<dbReference type="PANTHER" id="PTHR33992">
    <property type="entry name" value="RIBONUCLEASE P PROTEIN COMPONENT"/>
    <property type="match status" value="1"/>
</dbReference>
<reference evidence="11 12" key="1">
    <citation type="submission" date="2016-12" db="EMBL/GenBank/DDBJ databases">
        <title>Genomic comparison of strains in the 'Actinomyces naeslundii' group.</title>
        <authorList>
            <person name="Mughal S.R."/>
            <person name="Do T."/>
            <person name="Gilbert S.C."/>
            <person name="Witherden E.A."/>
            <person name="Didelot X."/>
            <person name="Beighton D."/>
        </authorList>
    </citation>
    <scope>NUCLEOTIDE SEQUENCE [LARGE SCALE GENOMIC DNA]</scope>
    <source>
        <strain evidence="10 12">S24V</strain>
        <strain evidence="9 11">S64C</strain>
    </source>
</reference>
<comment type="catalytic activity">
    <reaction evidence="7">
        <text>Endonucleolytic cleavage of RNA, removing 5'-extranucleotides from tRNA precursor.</text>
        <dbReference type="EC" id="3.1.26.5"/>
    </reaction>
</comment>
<dbReference type="HAMAP" id="MF_00227">
    <property type="entry name" value="RNase_P"/>
    <property type="match status" value="1"/>
</dbReference>
<name>A0A1Q8HY65_9ACTO</name>
<keyword evidence="6 7" id="KW-0694">RNA-binding</keyword>
<dbReference type="AlphaFoldDB" id="A0A1Q8HY65"/>
<evidence type="ECO:0000313" key="11">
    <source>
        <dbReference type="Proteomes" id="UP000185736"/>
    </source>
</evidence>
<evidence type="ECO:0000313" key="12">
    <source>
        <dbReference type="Proteomes" id="UP000186855"/>
    </source>
</evidence>
<dbReference type="GO" id="GO:0030677">
    <property type="term" value="C:ribonuclease P complex"/>
    <property type="evidence" value="ECO:0007669"/>
    <property type="project" value="TreeGrafter"/>
</dbReference>
<organism evidence="9 11">
    <name type="scientific">Actinomyces oris</name>
    <dbReference type="NCBI Taxonomy" id="544580"/>
    <lineage>
        <taxon>Bacteria</taxon>
        <taxon>Bacillati</taxon>
        <taxon>Actinomycetota</taxon>
        <taxon>Actinomycetes</taxon>
        <taxon>Actinomycetales</taxon>
        <taxon>Actinomycetaceae</taxon>
        <taxon>Actinomyces</taxon>
    </lineage>
</organism>
<evidence type="ECO:0000313" key="10">
    <source>
        <dbReference type="EMBL" id="OLO56152.1"/>
    </source>
</evidence>
<evidence type="ECO:0000256" key="1">
    <source>
        <dbReference type="ARBA" id="ARBA00002663"/>
    </source>
</evidence>
<dbReference type="InterPro" id="IPR020539">
    <property type="entry name" value="RNase_P_CS"/>
</dbReference>
<evidence type="ECO:0000256" key="3">
    <source>
        <dbReference type="ARBA" id="ARBA00022722"/>
    </source>
</evidence>
<evidence type="ECO:0000256" key="8">
    <source>
        <dbReference type="NCBIfam" id="TIGR00188"/>
    </source>
</evidence>
<dbReference type="SUPFAM" id="SSF54211">
    <property type="entry name" value="Ribosomal protein S5 domain 2-like"/>
    <property type="match status" value="1"/>
</dbReference>
<dbReference type="GO" id="GO:0001682">
    <property type="term" value="P:tRNA 5'-leader removal"/>
    <property type="evidence" value="ECO:0007669"/>
    <property type="project" value="UniProtKB-UniRule"/>
</dbReference>
<keyword evidence="5 7" id="KW-0378">Hydrolase</keyword>
<comment type="function">
    <text evidence="1 7">RNaseP catalyzes the removal of the 5'-leader sequence from pre-tRNA to produce the mature 5'-terminus. It can also cleave other RNA substrates such as 4.5S RNA. The protein component plays an auxiliary but essential role in vivo by binding to the 5'-leader sequence and broadening the substrate specificity of the ribozyme.</text>
</comment>
<dbReference type="GO" id="GO:0000049">
    <property type="term" value="F:tRNA binding"/>
    <property type="evidence" value="ECO:0007669"/>
    <property type="project" value="UniProtKB-UniRule"/>
</dbReference>
<dbReference type="EMBL" id="MSGO01000062">
    <property type="protein sequence ID" value="OLL13795.1"/>
    <property type="molecule type" value="Genomic_DNA"/>
</dbReference>
<dbReference type="Proteomes" id="UP000185736">
    <property type="component" value="Unassembled WGS sequence"/>
</dbReference>
<keyword evidence="2 7" id="KW-0819">tRNA processing</keyword>
<dbReference type="InterPro" id="IPR014721">
    <property type="entry name" value="Ribsml_uS5_D2-typ_fold_subgr"/>
</dbReference>
<comment type="similarity">
    <text evidence="7">Belongs to the RnpA family.</text>
</comment>
<keyword evidence="3 7" id="KW-0540">Nuclease</keyword>
<evidence type="ECO:0000256" key="5">
    <source>
        <dbReference type="ARBA" id="ARBA00022801"/>
    </source>
</evidence>
<keyword evidence="4 7" id="KW-0255">Endonuclease</keyword>
<dbReference type="NCBIfam" id="TIGR00188">
    <property type="entry name" value="rnpA"/>
    <property type="match status" value="1"/>
</dbReference>
<dbReference type="Gene3D" id="3.30.230.10">
    <property type="match status" value="1"/>
</dbReference>
<gene>
    <name evidence="7" type="primary">rnpA</name>
    <name evidence="10" type="ORF">BKH30_02235</name>
    <name evidence="9" type="ORF">BKH32_11935</name>
</gene>
<accession>A0A1Q8HY65</accession>
<proteinExistence type="inferred from homology"/>